<dbReference type="Gene3D" id="3.40.1170.60">
    <property type="match status" value="1"/>
</dbReference>
<dbReference type="InterPro" id="IPR050116">
    <property type="entry name" value="DNA_polymerase-Y"/>
</dbReference>
<dbReference type="PANTHER" id="PTHR11076:SF33">
    <property type="entry name" value="DNA POLYMERASE KAPPA"/>
    <property type="match status" value="1"/>
</dbReference>
<accession>A0A449AZT9</accession>
<dbReference type="RefSeq" id="WP_119571875.1">
    <property type="nucleotide sequence ID" value="NZ_LR215032.1"/>
</dbReference>
<dbReference type="Proteomes" id="UP000289862">
    <property type="component" value="Plasmid 2"/>
</dbReference>
<dbReference type="SUPFAM" id="SSF100879">
    <property type="entry name" value="Lesion bypass DNA polymerase (Y-family), little finger domain"/>
    <property type="match status" value="1"/>
</dbReference>
<dbReference type="GO" id="GO:0003684">
    <property type="term" value="F:damaged DNA binding"/>
    <property type="evidence" value="ECO:0007669"/>
    <property type="project" value="InterPro"/>
</dbReference>
<dbReference type="CDD" id="cd03586">
    <property type="entry name" value="PolY_Pol_IV_kappa"/>
    <property type="match status" value="1"/>
</dbReference>
<gene>
    <name evidence="3" type="primary">dinP</name>
    <name evidence="3" type="ORF">NCTC10186_00501</name>
</gene>
<evidence type="ECO:0000313" key="4">
    <source>
        <dbReference type="Proteomes" id="UP000289862"/>
    </source>
</evidence>
<evidence type="ECO:0000256" key="1">
    <source>
        <dbReference type="ARBA" id="ARBA00010945"/>
    </source>
</evidence>
<dbReference type="Gene3D" id="3.30.70.270">
    <property type="match status" value="1"/>
</dbReference>
<dbReference type="AlphaFoldDB" id="A0A449AZT9"/>
<dbReference type="PANTHER" id="PTHR11076">
    <property type="entry name" value="DNA REPAIR POLYMERASE UMUC / TRANSFERASE FAMILY MEMBER"/>
    <property type="match status" value="1"/>
</dbReference>
<evidence type="ECO:0000313" key="3">
    <source>
        <dbReference type="EMBL" id="VEU73012.1"/>
    </source>
</evidence>
<dbReference type="Gene3D" id="3.30.1490.100">
    <property type="entry name" value="DNA polymerase, Y-family, little finger domain"/>
    <property type="match status" value="1"/>
</dbReference>
<dbReference type="GO" id="GO:0005829">
    <property type="term" value="C:cytosol"/>
    <property type="evidence" value="ECO:0007669"/>
    <property type="project" value="TreeGrafter"/>
</dbReference>
<keyword evidence="4" id="KW-1185">Reference proteome</keyword>
<dbReference type="InterPro" id="IPR017961">
    <property type="entry name" value="DNA_pol_Y-fam_little_finger"/>
</dbReference>
<organism evidence="3 4">
    <name type="scientific">Mycoplasmopsis gallopavonis</name>
    <dbReference type="NCBI Taxonomy" id="76629"/>
    <lineage>
        <taxon>Bacteria</taxon>
        <taxon>Bacillati</taxon>
        <taxon>Mycoplasmatota</taxon>
        <taxon>Mycoplasmoidales</taxon>
        <taxon>Metamycoplasmataceae</taxon>
        <taxon>Mycoplasmopsis</taxon>
    </lineage>
</organism>
<name>A0A449AZT9_9BACT</name>
<feature type="domain" description="UmuC" evidence="2">
    <location>
        <begin position="6"/>
        <end position="187"/>
    </location>
</feature>
<comment type="similarity">
    <text evidence="1">Belongs to the DNA polymerase type-Y family.</text>
</comment>
<geneLocation type="plasmid" evidence="3 4">
    <name>2</name>
</geneLocation>
<dbReference type="GO" id="GO:0006281">
    <property type="term" value="P:DNA repair"/>
    <property type="evidence" value="ECO:0007669"/>
    <property type="project" value="InterPro"/>
</dbReference>
<dbReference type="Pfam" id="PF11798">
    <property type="entry name" value="IMS_HHH"/>
    <property type="match status" value="1"/>
</dbReference>
<dbReference type="EC" id="2.7.7.7" evidence="3"/>
<proteinExistence type="inferred from homology"/>
<dbReference type="InterPro" id="IPR043502">
    <property type="entry name" value="DNA/RNA_pol_sf"/>
</dbReference>
<reference evidence="3 4" key="1">
    <citation type="submission" date="2019-01" db="EMBL/GenBank/DDBJ databases">
        <authorList>
            <consortium name="Pathogen Informatics"/>
        </authorList>
    </citation>
    <scope>NUCLEOTIDE SEQUENCE [LARGE SCALE GENOMIC DNA]</scope>
    <source>
        <strain evidence="3 4">NCTC10186</strain>
        <plasmid evidence="4">2</plasmid>
    </source>
</reference>
<dbReference type="EMBL" id="LR215032">
    <property type="protein sequence ID" value="VEU73012.1"/>
    <property type="molecule type" value="Genomic_DNA"/>
</dbReference>
<dbReference type="InterPro" id="IPR022880">
    <property type="entry name" value="DNApol_IV"/>
</dbReference>
<dbReference type="PROSITE" id="PS50173">
    <property type="entry name" value="UMUC"/>
    <property type="match status" value="1"/>
</dbReference>
<keyword evidence="3" id="KW-0548">Nucleotidyltransferase</keyword>
<dbReference type="InterPro" id="IPR001126">
    <property type="entry name" value="UmuC"/>
</dbReference>
<dbReference type="GO" id="GO:0042276">
    <property type="term" value="P:error-prone translesion synthesis"/>
    <property type="evidence" value="ECO:0007669"/>
    <property type="project" value="TreeGrafter"/>
</dbReference>
<dbReference type="GO" id="GO:0003887">
    <property type="term" value="F:DNA-directed DNA polymerase activity"/>
    <property type="evidence" value="ECO:0007669"/>
    <property type="project" value="UniProtKB-EC"/>
</dbReference>
<keyword evidence="3" id="KW-0614">Plasmid</keyword>
<dbReference type="Pfam" id="PF11799">
    <property type="entry name" value="IMS_C"/>
    <property type="match status" value="1"/>
</dbReference>
<dbReference type="InterPro" id="IPR036775">
    <property type="entry name" value="DNA_pol_Y-fam_lit_finger_sf"/>
</dbReference>
<dbReference type="InterPro" id="IPR043128">
    <property type="entry name" value="Rev_trsase/Diguanyl_cyclase"/>
</dbReference>
<dbReference type="SUPFAM" id="SSF56672">
    <property type="entry name" value="DNA/RNA polymerases"/>
    <property type="match status" value="1"/>
</dbReference>
<dbReference type="Gene3D" id="1.10.150.20">
    <property type="entry name" value="5' to 3' exonuclease, C-terminal subdomain"/>
    <property type="match status" value="1"/>
</dbReference>
<dbReference type="Pfam" id="PF00817">
    <property type="entry name" value="IMS"/>
    <property type="match status" value="1"/>
</dbReference>
<sequence length="417" mass="48045">MKNSVILHIDFDSYFVSALRTIRPELKNKPVVCAKTKSNSIILSMSYELKKYGIKAGALVSDLRKLEPNLIVAPPIYELFSTLSKNIFGYFFKNVTQRFEAASIDECYLDISDLVPNLESGLTYARNLQNLILQEFDIPISIGVASNKFLAKMTTNLVKPFNVGLADETNYQTLFYDLPISKFHGIGRRSLPKLEAIGIYQIKDLVSKSPLDLNLRNIFGRNTAQYLELINPKRQERIALAQKEDPKGIGKEITFELEELNQINIDRIIKEIIDELVIRLKSKNLATNNLTLVVRNLNKKWISKNKKLPEFTQDPHLFYIYAKQLFNDNFDEYNIRGLGIRFSNLENINTIFKPISLLEDEKLQYQKISEVDRLIAKVNHKIGKNSTMTLNQYQSNKRKNSENQTFEIDGIAFQFKK</sequence>
<dbReference type="KEGG" id="mgal:NCTC10186_00501"/>
<keyword evidence="3" id="KW-0808">Transferase</keyword>
<evidence type="ECO:0000259" key="2">
    <source>
        <dbReference type="PROSITE" id="PS50173"/>
    </source>
</evidence>
<protein>
    <submittedName>
        <fullName evidence="3">DNA polymerase IV</fullName>
        <ecNumber evidence="3">2.7.7.7</ecNumber>
    </submittedName>
</protein>
<dbReference type="OrthoDB" id="9808813at2"/>
<dbReference type="InterPro" id="IPR024728">
    <property type="entry name" value="PolY_HhH_motif"/>
</dbReference>
<dbReference type="GO" id="GO:0009432">
    <property type="term" value="P:SOS response"/>
    <property type="evidence" value="ECO:0007669"/>
    <property type="project" value="TreeGrafter"/>
</dbReference>